<evidence type="ECO:0000259" key="3">
    <source>
        <dbReference type="Pfam" id="PF14417"/>
    </source>
</evidence>
<dbReference type="InterPro" id="IPR050267">
    <property type="entry name" value="Anti-sigma-factor_SerPK"/>
</dbReference>
<dbReference type="InterPro" id="IPR025847">
    <property type="entry name" value="MEDS_domain"/>
</dbReference>
<dbReference type="PANTHER" id="PTHR35526:SF3">
    <property type="entry name" value="ANTI-SIGMA-F FACTOR RSBW"/>
    <property type="match status" value="1"/>
</dbReference>
<organism evidence="4 5">
    <name type="scientific">Actinocorallia libanotica</name>
    <dbReference type="NCBI Taxonomy" id="46162"/>
    <lineage>
        <taxon>Bacteria</taxon>
        <taxon>Bacillati</taxon>
        <taxon>Actinomycetota</taxon>
        <taxon>Actinomycetes</taxon>
        <taxon>Streptosporangiales</taxon>
        <taxon>Thermomonosporaceae</taxon>
        <taxon>Actinocorallia</taxon>
    </lineage>
</organism>
<keyword evidence="5" id="KW-1185">Reference proteome</keyword>
<feature type="domain" description="Histidine kinase/HSP90-like ATPase" evidence="2">
    <location>
        <begin position="196"/>
        <end position="306"/>
    </location>
</feature>
<accession>A0ABN1RVD6</accession>
<dbReference type="InterPro" id="IPR003594">
    <property type="entry name" value="HATPase_dom"/>
</dbReference>
<dbReference type="Proteomes" id="UP001500665">
    <property type="component" value="Unassembled WGS sequence"/>
</dbReference>
<dbReference type="Pfam" id="PF13581">
    <property type="entry name" value="HATPase_c_2"/>
    <property type="match status" value="1"/>
</dbReference>
<reference evidence="4 5" key="1">
    <citation type="journal article" date="2019" name="Int. J. Syst. Evol. Microbiol.">
        <title>The Global Catalogue of Microorganisms (GCM) 10K type strain sequencing project: providing services to taxonomists for standard genome sequencing and annotation.</title>
        <authorList>
            <consortium name="The Broad Institute Genomics Platform"/>
            <consortium name="The Broad Institute Genome Sequencing Center for Infectious Disease"/>
            <person name="Wu L."/>
            <person name="Ma J."/>
        </authorList>
    </citation>
    <scope>NUCLEOTIDE SEQUENCE [LARGE SCALE GENOMIC DNA]</scope>
    <source>
        <strain evidence="4 5">JCM 10696</strain>
    </source>
</reference>
<dbReference type="CDD" id="cd16936">
    <property type="entry name" value="HATPase_RsbW-like"/>
    <property type="match status" value="1"/>
</dbReference>
<evidence type="ECO:0000259" key="2">
    <source>
        <dbReference type="Pfam" id="PF13581"/>
    </source>
</evidence>
<keyword evidence="1" id="KW-0723">Serine/threonine-protein kinase</keyword>
<evidence type="ECO:0000313" key="5">
    <source>
        <dbReference type="Proteomes" id="UP001500665"/>
    </source>
</evidence>
<protein>
    <submittedName>
        <fullName evidence="4">MEDS domain-containing protein</fullName>
    </submittedName>
</protein>
<dbReference type="PANTHER" id="PTHR35526">
    <property type="entry name" value="ANTI-SIGMA-F FACTOR RSBW-RELATED"/>
    <property type="match status" value="1"/>
</dbReference>
<feature type="domain" description="MEDS" evidence="3">
    <location>
        <begin position="7"/>
        <end position="150"/>
    </location>
</feature>
<evidence type="ECO:0000313" key="4">
    <source>
        <dbReference type="EMBL" id="GAA0965055.1"/>
    </source>
</evidence>
<sequence>MSTALLHQALLHGGTEEFLDAAVPFLHEGLAARDRILAVVPHDRQEALRDVLGRDRKEIEFHDATAFYRHPVRTIAAYNDVLRQAGPRRVRALAELDWSGPAQAWEQREWGRYESLVNAVFGPSNAQVICSYDRTLAPPPVVEEARRTHPDLFEGGHYPAYNDRYVRPERYGADCDRLPLPEVPAEAERLALTSLDLAPLRAFLAERGRRMGLPDDKAGSLSMAVTEIATNAVLHGTPPIEFRIWCQGRVLHCEVADVGLWRPDGLAGFLPPESAIAGGFGLWSARMLVDLLEIRAGHHGTRVQLRMVC</sequence>
<proteinExistence type="predicted"/>
<dbReference type="Gene3D" id="3.30.565.10">
    <property type="entry name" value="Histidine kinase-like ATPase, C-terminal domain"/>
    <property type="match status" value="1"/>
</dbReference>
<keyword evidence="1" id="KW-0808">Transferase</keyword>
<dbReference type="EMBL" id="BAAAHH010000036">
    <property type="protein sequence ID" value="GAA0965055.1"/>
    <property type="molecule type" value="Genomic_DNA"/>
</dbReference>
<dbReference type="RefSeq" id="WP_344245239.1">
    <property type="nucleotide sequence ID" value="NZ_BAAAHH010000036.1"/>
</dbReference>
<keyword evidence="1" id="KW-0418">Kinase</keyword>
<gene>
    <name evidence="4" type="ORF">GCM10009550_64360</name>
</gene>
<dbReference type="InterPro" id="IPR036890">
    <property type="entry name" value="HATPase_C_sf"/>
</dbReference>
<dbReference type="InterPro" id="IPR047718">
    <property type="entry name" value="RsbA-like_anti_sig"/>
</dbReference>
<name>A0ABN1RVD6_9ACTN</name>
<evidence type="ECO:0000256" key="1">
    <source>
        <dbReference type="ARBA" id="ARBA00022527"/>
    </source>
</evidence>
<dbReference type="NCBIfam" id="NF041045">
    <property type="entry name" value="RsbA_anti_sig"/>
    <property type="match status" value="1"/>
</dbReference>
<comment type="caution">
    <text evidence="4">The sequence shown here is derived from an EMBL/GenBank/DDBJ whole genome shotgun (WGS) entry which is preliminary data.</text>
</comment>
<dbReference type="Pfam" id="PF14417">
    <property type="entry name" value="MEDS"/>
    <property type="match status" value="1"/>
</dbReference>